<keyword evidence="2" id="KW-1185">Reference proteome</keyword>
<comment type="caution">
    <text evidence="1">The sequence shown here is derived from an EMBL/GenBank/DDBJ whole genome shotgun (WGS) entry which is preliminary data.</text>
</comment>
<dbReference type="AlphaFoldDB" id="A0A7J8ST09"/>
<proteinExistence type="predicted"/>
<gene>
    <name evidence="1" type="ORF">Godav_023836</name>
</gene>
<dbReference type="PANTHER" id="PTHR45523">
    <property type="entry name" value="TETRATRICOPEPTIDE REPEAT (TPR)-CONTAINING PROTEIN-RELATED"/>
    <property type="match status" value="1"/>
</dbReference>
<evidence type="ECO:0000313" key="2">
    <source>
        <dbReference type="Proteomes" id="UP000593561"/>
    </source>
</evidence>
<sequence>MRDPCLVLWDVPWNDLATMELTQGKKDQFKAPPSQLILYLRTRPSDTKEQARVVKCSRDTDQAREVYTSIERAMKTYGQNISKELLKKNVTKPYSPVTDSTAVEMSLKEGGPTWSPQQHPSWIIESALAECHKFCMLALLEL</sequence>
<dbReference type="EMBL" id="JABFAC010000011">
    <property type="protein sequence ID" value="MBA0629251.1"/>
    <property type="molecule type" value="Genomic_DNA"/>
</dbReference>
<organism evidence="1 2">
    <name type="scientific">Gossypium davidsonii</name>
    <name type="common">Davidson's cotton</name>
    <name type="synonym">Gossypium klotzschianum subsp. davidsonii</name>
    <dbReference type="NCBI Taxonomy" id="34287"/>
    <lineage>
        <taxon>Eukaryota</taxon>
        <taxon>Viridiplantae</taxon>
        <taxon>Streptophyta</taxon>
        <taxon>Embryophyta</taxon>
        <taxon>Tracheophyta</taxon>
        <taxon>Spermatophyta</taxon>
        <taxon>Magnoliopsida</taxon>
        <taxon>eudicotyledons</taxon>
        <taxon>Gunneridae</taxon>
        <taxon>Pentapetalae</taxon>
        <taxon>rosids</taxon>
        <taxon>malvids</taxon>
        <taxon>Malvales</taxon>
        <taxon>Malvaceae</taxon>
        <taxon>Malvoideae</taxon>
        <taxon>Gossypium</taxon>
    </lineage>
</organism>
<dbReference type="PANTHER" id="PTHR45523:SF6">
    <property type="entry name" value="OS02G0470400 PROTEIN"/>
    <property type="match status" value="1"/>
</dbReference>
<protein>
    <submittedName>
        <fullName evidence="1">Uncharacterized protein</fullName>
    </submittedName>
</protein>
<name>A0A7J8ST09_GOSDV</name>
<accession>A0A7J8ST09</accession>
<reference evidence="1 2" key="1">
    <citation type="journal article" date="2019" name="Genome Biol. Evol.">
        <title>Insights into the evolution of the New World diploid cottons (Gossypium, subgenus Houzingenia) based on genome sequencing.</title>
        <authorList>
            <person name="Grover C.E."/>
            <person name="Arick M.A. 2nd"/>
            <person name="Thrash A."/>
            <person name="Conover J.L."/>
            <person name="Sanders W.S."/>
            <person name="Peterson D.G."/>
            <person name="Frelichowski J.E."/>
            <person name="Scheffler J.A."/>
            <person name="Scheffler B.E."/>
            <person name="Wendel J.F."/>
        </authorList>
    </citation>
    <scope>NUCLEOTIDE SEQUENCE [LARGE SCALE GENOMIC DNA]</scope>
    <source>
        <strain evidence="1">27</strain>
        <tissue evidence="1">Leaf</tissue>
    </source>
</reference>
<evidence type="ECO:0000313" key="1">
    <source>
        <dbReference type="EMBL" id="MBA0629251.1"/>
    </source>
</evidence>
<dbReference type="Proteomes" id="UP000593561">
    <property type="component" value="Unassembled WGS sequence"/>
</dbReference>